<sequence length="136" mass="15335">MPINKTTESISHHPNFSSADRKIDRDVRAAQEPVNTSTVFTAYYDGPGLRPPELQLERSFAVSEPRYLEQAIANIEILKSNSPESVIDALQLIIGRWNVELESSGLPSAVQGFEEIKKFSTQFSYSEIMLRHQVAR</sequence>
<name>A0ABY2USF2_9RHOB</name>
<evidence type="ECO:0000256" key="1">
    <source>
        <dbReference type="SAM" id="MobiDB-lite"/>
    </source>
</evidence>
<dbReference type="EMBL" id="VAUA01000016">
    <property type="protein sequence ID" value="TLP55336.1"/>
    <property type="molecule type" value="Genomic_DNA"/>
</dbReference>
<dbReference type="RefSeq" id="WP_138165461.1">
    <property type="nucleotide sequence ID" value="NZ_VAUA01000016.1"/>
</dbReference>
<evidence type="ECO:0000313" key="3">
    <source>
        <dbReference type="Proteomes" id="UP000305041"/>
    </source>
</evidence>
<organism evidence="2 3">
    <name type="scientific">Parasedimentitalea maritima</name>
    <dbReference type="NCBI Taxonomy" id="2578117"/>
    <lineage>
        <taxon>Bacteria</taxon>
        <taxon>Pseudomonadati</taxon>
        <taxon>Pseudomonadota</taxon>
        <taxon>Alphaproteobacteria</taxon>
        <taxon>Rhodobacterales</taxon>
        <taxon>Paracoccaceae</taxon>
        <taxon>Parasedimentitalea</taxon>
    </lineage>
</organism>
<keyword evidence="3" id="KW-1185">Reference proteome</keyword>
<dbReference type="Proteomes" id="UP000305041">
    <property type="component" value="Unassembled WGS sequence"/>
</dbReference>
<evidence type="ECO:0000313" key="2">
    <source>
        <dbReference type="EMBL" id="TLP55336.1"/>
    </source>
</evidence>
<reference evidence="2 3" key="1">
    <citation type="submission" date="2019-05" db="EMBL/GenBank/DDBJ databases">
        <title>Draft genome sequence of Pelagicola sp. DSW4-44.</title>
        <authorList>
            <person name="Oh J."/>
        </authorList>
    </citation>
    <scope>NUCLEOTIDE SEQUENCE [LARGE SCALE GENOMIC DNA]</scope>
    <source>
        <strain evidence="2 3">DSW4-44</strain>
    </source>
</reference>
<protein>
    <recommendedName>
        <fullName evidence="4">Transcriptional regulator</fullName>
    </recommendedName>
</protein>
<accession>A0ABY2USF2</accession>
<evidence type="ECO:0008006" key="4">
    <source>
        <dbReference type="Google" id="ProtNLM"/>
    </source>
</evidence>
<comment type="caution">
    <text evidence="2">The sequence shown here is derived from an EMBL/GenBank/DDBJ whole genome shotgun (WGS) entry which is preliminary data.</text>
</comment>
<proteinExistence type="predicted"/>
<gene>
    <name evidence="2" type="ORF">FEE96_22955</name>
</gene>
<feature type="compositionally biased region" description="Polar residues" evidence="1">
    <location>
        <begin position="1"/>
        <end position="18"/>
    </location>
</feature>
<feature type="region of interest" description="Disordered" evidence="1">
    <location>
        <begin position="1"/>
        <end position="22"/>
    </location>
</feature>